<feature type="domain" description="Aminoacyl-tRNA synthetase class Ia" evidence="11">
    <location>
        <begin position="425"/>
        <end position="607"/>
    </location>
</feature>
<name>A0A934KB76_9BACT</name>
<dbReference type="InterPro" id="IPR014729">
    <property type="entry name" value="Rossmann-like_a/b/a_fold"/>
</dbReference>
<comment type="similarity">
    <text evidence="1 9 10">Belongs to the class-I aminoacyl-tRNA synthetase family.</text>
</comment>
<dbReference type="PANTHER" id="PTHR43740:SF2">
    <property type="entry name" value="LEUCINE--TRNA LIGASE, MITOCHONDRIAL"/>
    <property type="match status" value="1"/>
</dbReference>
<feature type="domain" description="Methionyl/Valyl/Leucyl/Isoleucyl-tRNA synthetase anticodon-binding" evidence="12">
    <location>
        <begin position="658"/>
        <end position="779"/>
    </location>
</feature>
<dbReference type="Gene3D" id="1.10.730.10">
    <property type="entry name" value="Isoleucyl-tRNA Synthetase, Domain 1"/>
    <property type="match status" value="2"/>
</dbReference>
<dbReference type="Pfam" id="PF13603">
    <property type="entry name" value="tRNA-synt_1_2"/>
    <property type="match status" value="1"/>
</dbReference>
<dbReference type="HAMAP" id="MF_00049_B">
    <property type="entry name" value="Leu_tRNA_synth_B"/>
    <property type="match status" value="1"/>
</dbReference>
<dbReference type="Gene3D" id="3.40.50.620">
    <property type="entry name" value="HUPs"/>
    <property type="match status" value="2"/>
</dbReference>
<dbReference type="GO" id="GO:0006429">
    <property type="term" value="P:leucyl-tRNA aminoacylation"/>
    <property type="evidence" value="ECO:0007669"/>
    <property type="project" value="UniProtKB-UniRule"/>
</dbReference>
<keyword evidence="5 9" id="KW-0067">ATP-binding</keyword>
<keyword evidence="2 9" id="KW-0963">Cytoplasm</keyword>
<dbReference type="Gene3D" id="3.90.740.10">
    <property type="entry name" value="Valyl/Leucyl/Isoleucyl-tRNA synthetase, editing domain"/>
    <property type="match status" value="1"/>
</dbReference>
<dbReference type="InterPro" id="IPR009008">
    <property type="entry name" value="Val/Leu/Ile-tRNA-synth_edit"/>
</dbReference>
<comment type="caution">
    <text evidence="15">The sequence shown here is derived from an EMBL/GenBank/DDBJ whole genome shotgun (WGS) entry which is preliminary data.</text>
</comment>
<evidence type="ECO:0000256" key="9">
    <source>
        <dbReference type="HAMAP-Rule" id="MF_00049"/>
    </source>
</evidence>
<proteinExistence type="inferred from homology"/>
<dbReference type="InterPro" id="IPR015413">
    <property type="entry name" value="Methionyl/Leucyl_tRNA_Synth"/>
</dbReference>
<organism evidence="15 16">
    <name type="scientific">Candidatus Nephthysia bennettiae</name>
    <dbReference type="NCBI Taxonomy" id="3127016"/>
    <lineage>
        <taxon>Bacteria</taxon>
        <taxon>Bacillati</taxon>
        <taxon>Candidatus Dormiibacterota</taxon>
        <taxon>Candidatus Dormibacteria</taxon>
        <taxon>Candidatus Dormibacterales</taxon>
        <taxon>Candidatus Dormibacteraceae</taxon>
        <taxon>Candidatus Nephthysia</taxon>
    </lineage>
</organism>
<dbReference type="Pfam" id="PF09334">
    <property type="entry name" value="tRNA-synt_1g"/>
    <property type="match status" value="1"/>
</dbReference>
<dbReference type="InterPro" id="IPR009080">
    <property type="entry name" value="tRNAsynth_Ia_anticodon-bd"/>
</dbReference>
<sequence>MAITRSRRYVPQEIEPKWQQVWRERGIMRASDTSQKPKFYNLVMYPYPSGDMTVGHGRNYVMGDLLSRFMLMRGYEVLHPFGWDAFGLPAENAAIKRGNLHPETWTRENIAHGRRDVELLGILYDWDREIATCDPDYYRWTQWLFLLFYERGLAYRAKSPVNWCPVDQTVLANEQVVNGRCWRHPDVEVEKRDLEQWFFKITDYADRLLDDLGLLTGWPEKVKLMQTNWIGRSHGVEVDFPVVGLDGEVIKVFTTRPDTLFGVTFMVLAPEHPLVERLTTAENRESVREYVTRARRESEIERLSTEREKTGVPTGGFVVNPLTGEEVPVWVSDYVVMTYGTGAIMAVPGHDERDFEFARKFNLPVREVIAPPAGGQGELAEAYTGPGVMVSSGQFDGLGSEAGFDAVAALLESRGIGRRVTRYRLRDWLVSRQRYWGCPIPIVYCDRCGTVPVPREQLPVLLPVEYKPLSENEEFMRVACPQCGQPARRETDTLDTFVDSSWYFLRYLSPRDDTQPFDPELADHWMPVDQYTGGVEHAILHLLYSRFFQKVLYDARLLRDVEPFVRLFNHGMVTRFGSAMSKSKGNGISPEQLVSQQGADAGRVYEMFIGPPQDEVEWNDSGLQGCARFLQRVWRLVLEPDLVVREGAASPAIDGAALTRKVHQTIKKVTGDYQGFRFNTAVAALMELANTCQDYLAAGGAQDQAWDDAMWNLVLLLNPLAPHLAEELWHRRGGSGLCAEASWPAYDPALAAEREVTLVVQVAGKVRDRIRVPAGLPESHALSTALGSEKVRATLGPEGKPSRIVYVPDRLINLVP</sequence>
<dbReference type="Proteomes" id="UP000612893">
    <property type="component" value="Unassembled WGS sequence"/>
</dbReference>
<comment type="subcellular location">
    <subcellularLocation>
        <location evidence="9">Cytoplasm</location>
    </subcellularLocation>
</comment>
<dbReference type="NCBIfam" id="TIGR00396">
    <property type="entry name" value="leuS_bact"/>
    <property type="match status" value="1"/>
</dbReference>
<dbReference type="InterPro" id="IPR025709">
    <property type="entry name" value="Leu_tRNA-synth_edit"/>
</dbReference>
<evidence type="ECO:0000259" key="12">
    <source>
        <dbReference type="Pfam" id="PF08264"/>
    </source>
</evidence>
<dbReference type="SUPFAM" id="SSF50677">
    <property type="entry name" value="ValRS/IleRS/LeuRS editing domain"/>
    <property type="match status" value="1"/>
</dbReference>
<feature type="domain" description="Methionyl/Leucyl tRNA synthetase" evidence="13">
    <location>
        <begin position="45"/>
        <end position="181"/>
    </location>
</feature>
<dbReference type="Pfam" id="PF00133">
    <property type="entry name" value="tRNA-synt_1"/>
    <property type="match status" value="1"/>
</dbReference>
<dbReference type="SUPFAM" id="SSF47323">
    <property type="entry name" value="Anticodon-binding domain of a subclass of class I aminoacyl-tRNA synthetases"/>
    <property type="match status" value="1"/>
</dbReference>
<keyword evidence="7 9" id="KW-0030">Aminoacyl-tRNA synthetase</keyword>
<dbReference type="PROSITE" id="PS00178">
    <property type="entry name" value="AA_TRNA_LIGASE_I"/>
    <property type="match status" value="1"/>
</dbReference>
<dbReference type="GO" id="GO:0005524">
    <property type="term" value="F:ATP binding"/>
    <property type="evidence" value="ECO:0007669"/>
    <property type="project" value="UniProtKB-UniRule"/>
</dbReference>
<feature type="short sequence motif" description="'KMSKS' region" evidence="9">
    <location>
        <begin position="579"/>
        <end position="583"/>
    </location>
</feature>
<dbReference type="FunFam" id="1.10.730.10:FF:000002">
    <property type="entry name" value="Leucine--tRNA ligase"/>
    <property type="match status" value="1"/>
</dbReference>
<evidence type="ECO:0000256" key="5">
    <source>
        <dbReference type="ARBA" id="ARBA00022840"/>
    </source>
</evidence>
<dbReference type="RefSeq" id="WP_338202300.1">
    <property type="nucleotide sequence ID" value="NZ_JAEKNR010000136.1"/>
</dbReference>
<feature type="domain" description="Leucyl-tRNA synthetase editing" evidence="14">
    <location>
        <begin position="228"/>
        <end position="411"/>
    </location>
</feature>
<keyword evidence="3 9" id="KW-0436">Ligase</keyword>
<keyword evidence="16" id="KW-1185">Reference proteome</keyword>
<evidence type="ECO:0000256" key="4">
    <source>
        <dbReference type="ARBA" id="ARBA00022741"/>
    </source>
</evidence>
<evidence type="ECO:0000256" key="2">
    <source>
        <dbReference type="ARBA" id="ARBA00022490"/>
    </source>
</evidence>
<evidence type="ECO:0000256" key="6">
    <source>
        <dbReference type="ARBA" id="ARBA00022917"/>
    </source>
</evidence>
<comment type="catalytic activity">
    <reaction evidence="8 9">
        <text>tRNA(Leu) + L-leucine + ATP = L-leucyl-tRNA(Leu) + AMP + diphosphate</text>
        <dbReference type="Rhea" id="RHEA:11688"/>
        <dbReference type="Rhea" id="RHEA-COMP:9613"/>
        <dbReference type="Rhea" id="RHEA-COMP:9622"/>
        <dbReference type="ChEBI" id="CHEBI:30616"/>
        <dbReference type="ChEBI" id="CHEBI:33019"/>
        <dbReference type="ChEBI" id="CHEBI:57427"/>
        <dbReference type="ChEBI" id="CHEBI:78442"/>
        <dbReference type="ChEBI" id="CHEBI:78494"/>
        <dbReference type="ChEBI" id="CHEBI:456215"/>
        <dbReference type="EC" id="6.1.1.4"/>
    </reaction>
</comment>
<evidence type="ECO:0000313" key="15">
    <source>
        <dbReference type="EMBL" id="MBJ7598995.1"/>
    </source>
</evidence>
<evidence type="ECO:0000259" key="11">
    <source>
        <dbReference type="Pfam" id="PF00133"/>
    </source>
</evidence>
<dbReference type="PANTHER" id="PTHR43740">
    <property type="entry name" value="LEUCYL-TRNA SYNTHETASE"/>
    <property type="match status" value="1"/>
</dbReference>
<dbReference type="CDD" id="cd00812">
    <property type="entry name" value="LeuRS_core"/>
    <property type="match status" value="1"/>
</dbReference>
<protein>
    <recommendedName>
        <fullName evidence="9">Leucine--tRNA ligase</fullName>
        <ecNumber evidence="9">6.1.1.4</ecNumber>
    </recommendedName>
    <alternativeName>
        <fullName evidence="9">Leucyl-tRNA synthetase</fullName>
        <shortName evidence="9">LeuRS</shortName>
    </alternativeName>
</protein>
<evidence type="ECO:0000256" key="3">
    <source>
        <dbReference type="ARBA" id="ARBA00022598"/>
    </source>
</evidence>
<dbReference type="CDD" id="cd07958">
    <property type="entry name" value="Anticodon_Ia_Leu_BEm"/>
    <property type="match status" value="1"/>
</dbReference>
<dbReference type="GO" id="GO:0004823">
    <property type="term" value="F:leucine-tRNA ligase activity"/>
    <property type="evidence" value="ECO:0007669"/>
    <property type="project" value="UniProtKB-UniRule"/>
</dbReference>
<evidence type="ECO:0000256" key="8">
    <source>
        <dbReference type="ARBA" id="ARBA00047469"/>
    </source>
</evidence>
<gene>
    <name evidence="9" type="primary">leuS</name>
    <name evidence="15" type="ORF">JF922_13045</name>
</gene>
<evidence type="ECO:0000256" key="7">
    <source>
        <dbReference type="ARBA" id="ARBA00023146"/>
    </source>
</evidence>
<feature type="binding site" evidence="9">
    <location>
        <position position="582"/>
    </location>
    <ligand>
        <name>ATP</name>
        <dbReference type="ChEBI" id="CHEBI:30616"/>
    </ligand>
</feature>
<dbReference type="Pfam" id="PF08264">
    <property type="entry name" value="Anticodon_1"/>
    <property type="match status" value="1"/>
</dbReference>
<dbReference type="EMBL" id="JAEKNR010000136">
    <property type="protein sequence ID" value="MBJ7598995.1"/>
    <property type="molecule type" value="Genomic_DNA"/>
</dbReference>
<dbReference type="PRINTS" id="PR00985">
    <property type="entry name" value="TRNASYNTHLEU"/>
</dbReference>
<dbReference type="InterPro" id="IPR001412">
    <property type="entry name" value="aa-tRNA-synth_I_CS"/>
</dbReference>
<evidence type="ECO:0000259" key="13">
    <source>
        <dbReference type="Pfam" id="PF09334"/>
    </source>
</evidence>
<evidence type="ECO:0000256" key="1">
    <source>
        <dbReference type="ARBA" id="ARBA00005594"/>
    </source>
</evidence>
<dbReference type="InterPro" id="IPR002302">
    <property type="entry name" value="Leu-tRNA-ligase"/>
</dbReference>
<comment type="caution">
    <text evidence="9">Lacks conserved residue(s) required for the propagation of feature annotation.</text>
</comment>
<dbReference type="InterPro" id="IPR013155">
    <property type="entry name" value="M/V/L/I-tRNA-synth_anticd-bd"/>
</dbReference>
<evidence type="ECO:0000259" key="14">
    <source>
        <dbReference type="Pfam" id="PF13603"/>
    </source>
</evidence>
<dbReference type="GO" id="GO:0005737">
    <property type="term" value="C:cytoplasm"/>
    <property type="evidence" value="ECO:0007669"/>
    <property type="project" value="UniProtKB-SubCell"/>
</dbReference>
<evidence type="ECO:0000256" key="10">
    <source>
        <dbReference type="RuleBase" id="RU363035"/>
    </source>
</evidence>
<dbReference type="AlphaFoldDB" id="A0A934KB76"/>
<accession>A0A934KB76</accession>
<evidence type="ECO:0000313" key="16">
    <source>
        <dbReference type="Proteomes" id="UP000612893"/>
    </source>
</evidence>
<dbReference type="EC" id="6.1.1.4" evidence="9"/>
<keyword evidence="4 9" id="KW-0547">Nucleotide-binding</keyword>
<dbReference type="InterPro" id="IPR002300">
    <property type="entry name" value="aa-tRNA-synth_Ia"/>
</dbReference>
<keyword evidence="6 9" id="KW-0648">Protein biosynthesis</keyword>
<dbReference type="SUPFAM" id="SSF52374">
    <property type="entry name" value="Nucleotidylyl transferase"/>
    <property type="match status" value="1"/>
</dbReference>
<reference evidence="15" key="1">
    <citation type="submission" date="2020-10" db="EMBL/GenBank/DDBJ databases">
        <title>Ca. Dormibacterota MAGs.</title>
        <authorList>
            <person name="Montgomery K."/>
        </authorList>
    </citation>
    <scope>NUCLEOTIDE SEQUENCE [LARGE SCALE GENOMIC DNA]</scope>
    <source>
        <strain evidence="15">SC8812_S17_10</strain>
    </source>
</reference>